<dbReference type="CDD" id="cd00882">
    <property type="entry name" value="Ras_like_GTPase"/>
    <property type="match status" value="1"/>
</dbReference>
<dbReference type="PANTHER" id="PTHR14241">
    <property type="entry name" value="INTERFERON-INDUCED PROTEIN 44"/>
    <property type="match status" value="1"/>
</dbReference>
<reference evidence="2 3" key="1">
    <citation type="submission" date="2020-06" db="EMBL/GenBank/DDBJ databases">
        <authorList>
            <consortium name="Wellcome Sanger Institute Data Sharing"/>
        </authorList>
    </citation>
    <scope>NUCLEOTIDE SEQUENCE [LARGE SCALE GENOMIC DNA]</scope>
</reference>
<feature type="domain" description="Ig-like" evidence="1">
    <location>
        <begin position="44"/>
        <end position="133"/>
    </location>
</feature>
<proteinExistence type="predicted"/>
<dbReference type="GO" id="GO:0006955">
    <property type="term" value="P:immune response"/>
    <property type="evidence" value="ECO:0007669"/>
    <property type="project" value="TreeGrafter"/>
</dbReference>
<reference evidence="2" key="2">
    <citation type="submission" date="2025-08" db="UniProtKB">
        <authorList>
            <consortium name="Ensembl"/>
        </authorList>
    </citation>
    <scope>IDENTIFICATION</scope>
</reference>
<dbReference type="PANTHER" id="PTHR14241:SF1">
    <property type="entry name" value="INTERFERON-INDUCED PROTEIN 44-RELATED"/>
    <property type="match status" value="1"/>
</dbReference>
<reference evidence="2" key="3">
    <citation type="submission" date="2025-09" db="UniProtKB">
        <authorList>
            <consortium name="Ensembl"/>
        </authorList>
    </citation>
    <scope>IDENTIFICATION</scope>
</reference>
<dbReference type="InterPro" id="IPR027417">
    <property type="entry name" value="P-loop_NTPase"/>
</dbReference>
<sequence length="413" mass="46821">MVQDGMKFVLRIRNVQGSEEGFYKIKVKYYNEEVGSTAMVTVKENLRVSRTFQDVKASAGQEVILKCEVNREDVTAEWKKDDKLLTEGRNVVMEQRGKEFILKIKHAQKSDTGFYTCLVKSGSEEVKISAEVAVEEFDREWRSINFNPQTRNKLEAELTQLRPQLEPLRILLYGPIGSGKSSFINSIDIVFKGKISTGALADAAGAGISFTRRFQTHKIEKKGTSEFLPFVLNDVMGLEDEKSKGVHPDDIMSILKGHVKENYLFEPSAPLSEEDPDYKRDPSPTDKVHCLVCLLPADKISFLTDDIFTKMRSIREQASDMGIPQVVVMTKPDTACQVVKSDLRKIYYSMKIKEKMQECSNRLGVPMNCIFPVKNYHEVTELVLEVDVLILNALSTIIHFANDYARQNSHFLG</sequence>
<dbReference type="PROSITE" id="PS50835">
    <property type="entry name" value="IG_LIKE"/>
    <property type="match status" value="1"/>
</dbReference>
<dbReference type="SMART" id="SM00408">
    <property type="entry name" value="IGc2"/>
    <property type="match status" value="1"/>
</dbReference>
<dbReference type="Proteomes" id="UP000694580">
    <property type="component" value="Chromosome 1"/>
</dbReference>
<dbReference type="CDD" id="cd00096">
    <property type="entry name" value="Ig"/>
    <property type="match status" value="1"/>
</dbReference>
<evidence type="ECO:0000313" key="3">
    <source>
        <dbReference type="Proteomes" id="UP000694580"/>
    </source>
</evidence>
<dbReference type="Pfam" id="PF07679">
    <property type="entry name" value="I-set"/>
    <property type="match status" value="1"/>
</dbReference>
<dbReference type="InterPro" id="IPR007110">
    <property type="entry name" value="Ig-like_dom"/>
</dbReference>
<dbReference type="InterPro" id="IPR003598">
    <property type="entry name" value="Ig_sub2"/>
</dbReference>
<dbReference type="GeneTree" id="ENSGT00940000160560"/>
<evidence type="ECO:0000313" key="2">
    <source>
        <dbReference type="Ensembl" id="ENSDCDP00010000167.1"/>
    </source>
</evidence>
<evidence type="ECO:0000259" key="1">
    <source>
        <dbReference type="PROSITE" id="PS50835"/>
    </source>
</evidence>
<name>A0AAY3ZU46_9TELE</name>
<dbReference type="AlphaFoldDB" id="A0AAY3ZU46"/>
<keyword evidence="3" id="KW-1185">Reference proteome</keyword>
<dbReference type="SUPFAM" id="SSF52540">
    <property type="entry name" value="P-loop containing nucleoside triphosphate hydrolases"/>
    <property type="match status" value="1"/>
</dbReference>
<accession>A0AAY3ZU46</accession>
<organism evidence="2 3">
    <name type="scientific">Denticeps clupeoides</name>
    <name type="common">denticle herring</name>
    <dbReference type="NCBI Taxonomy" id="299321"/>
    <lineage>
        <taxon>Eukaryota</taxon>
        <taxon>Metazoa</taxon>
        <taxon>Chordata</taxon>
        <taxon>Craniata</taxon>
        <taxon>Vertebrata</taxon>
        <taxon>Euteleostomi</taxon>
        <taxon>Actinopterygii</taxon>
        <taxon>Neopterygii</taxon>
        <taxon>Teleostei</taxon>
        <taxon>Clupei</taxon>
        <taxon>Clupeiformes</taxon>
        <taxon>Denticipitoidei</taxon>
        <taxon>Denticipitidae</taxon>
        <taxon>Denticeps</taxon>
    </lineage>
</organism>
<gene>
    <name evidence="2" type="primary">LOC114793606</name>
</gene>
<dbReference type="Ensembl" id="ENSDCDT00010000171.1">
    <property type="protein sequence ID" value="ENSDCDP00010000167.1"/>
    <property type="gene ID" value="ENSDCDG00010000075.1"/>
</dbReference>
<protein>
    <recommendedName>
        <fullName evidence="1">Ig-like domain-containing protein</fullName>
    </recommendedName>
</protein>
<dbReference type="SUPFAM" id="SSF48726">
    <property type="entry name" value="Immunoglobulin"/>
    <property type="match status" value="1"/>
</dbReference>
<dbReference type="InterPro" id="IPR013098">
    <property type="entry name" value="Ig_I-set"/>
</dbReference>
<dbReference type="Gene3D" id="3.40.50.300">
    <property type="entry name" value="P-loop containing nucleotide triphosphate hydrolases"/>
    <property type="match status" value="1"/>
</dbReference>
<dbReference type="InterPro" id="IPR036179">
    <property type="entry name" value="Ig-like_dom_sf"/>
</dbReference>
<dbReference type="InterPro" id="IPR013783">
    <property type="entry name" value="Ig-like_fold"/>
</dbReference>
<dbReference type="SMART" id="SM00409">
    <property type="entry name" value="IG"/>
    <property type="match status" value="1"/>
</dbReference>
<dbReference type="Gene3D" id="2.60.40.10">
    <property type="entry name" value="Immunoglobulins"/>
    <property type="match status" value="1"/>
</dbReference>
<dbReference type="InterPro" id="IPR003599">
    <property type="entry name" value="Ig_sub"/>
</dbReference>